<evidence type="ECO:0008006" key="3">
    <source>
        <dbReference type="Google" id="ProtNLM"/>
    </source>
</evidence>
<evidence type="ECO:0000313" key="2">
    <source>
        <dbReference type="Proteomes" id="UP000031366"/>
    </source>
</evidence>
<comment type="caution">
    <text evidence="1">The sequence shown here is derived from an EMBL/GenBank/DDBJ whole genome shotgun (WGS) entry which is preliminary data.</text>
</comment>
<reference evidence="1 2" key="1">
    <citation type="journal article" date="2015" name="Infect. Genet. Evol.">
        <title>Genomic sequences of six botulinum neurotoxin-producing strains representing three clostridial species illustrate the mobility and diversity of botulinum neurotoxin genes.</title>
        <authorList>
            <person name="Smith T.J."/>
            <person name="Hill K.K."/>
            <person name="Xie G."/>
            <person name="Foley B.T."/>
            <person name="Williamson C.H."/>
            <person name="Foster J.T."/>
            <person name="Johnson S.L."/>
            <person name="Chertkov O."/>
            <person name="Teshima H."/>
            <person name="Gibbons H.S."/>
            <person name="Johnsky L.A."/>
            <person name="Karavis M.A."/>
            <person name="Smith L.A."/>
        </authorList>
    </citation>
    <scope>NUCLEOTIDE SEQUENCE [LARGE SCALE GENOMIC DNA]</scope>
    <source>
        <strain evidence="1 2">CDC 2741</strain>
    </source>
</reference>
<dbReference type="AlphaFoldDB" id="A0A0C1TW18"/>
<protein>
    <recommendedName>
        <fullName evidence="3">Phage-like element PBSX protein xkdM</fullName>
    </recommendedName>
</protein>
<dbReference type="RefSeq" id="WP_039637067.1">
    <property type="nucleotide sequence ID" value="NZ_AYSO01000020.1"/>
</dbReference>
<dbReference type="EMBL" id="AYSO01000020">
    <property type="protein sequence ID" value="KIE44924.1"/>
    <property type="molecule type" value="Genomic_DNA"/>
</dbReference>
<keyword evidence="2" id="KW-1185">Reference proteome</keyword>
<dbReference type="Pfam" id="PF09393">
    <property type="entry name" value="DUF2001"/>
    <property type="match status" value="1"/>
</dbReference>
<gene>
    <name evidence="1" type="ORF">U732_905</name>
</gene>
<dbReference type="Gene3D" id="2.30.110.40">
    <property type="entry name" value="Phage tail tube protein"/>
    <property type="match status" value="1"/>
</dbReference>
<accession>A0A0C1TW18</accession>
<dbReference type="InterPro" id="IPR018989">
    <property type="entry name" value="DUF2001"/>
</dbReference>
<evidence type="ECO:0000313" key="1">
    <source>
        <dbReference type="EMBL" id="KIE44924.1"/>
    </source>
</evidence>
<dbReference type="InterPro" id="IPR038628">
    <property type="entry name" value="XkdM-like_sf"/>
</dbReference>
<name>A0A0C1TW18_9CLOT</name>
<dbReference type="Proteomes" id="UP000031366">
    <property type="component" value="Unassembled WGS sequence"/>
</dbReference>
<organism evidence="1 2">
    <name type="scientific">Clostridium argentinense CDC 2741</name>
    <dbReference type="NCBI Taxonomy" id="1418104"/>
    <lineage>
        <taxon>Bacteria</taxon>
        <taxon>Bacillati</taxon>
        <taxon>Bacillota</taxon>
        <taxon>Clostridia</taxon>
        <taxon>Eubacteriales</taxon>
        <taxon>Clostridiaceae</taxon>
        <taxon>Clostridium</taxon>
    </lineage>
</organism>
<dbReference type="STRING" id="29341.RSJ17_07325"/>
<dbReference type="OrthoDB" id="1697482at2"/>
<proteinExistence type="predicted"/>
<sequence>MLETKRVINGSFGEMWLEGDYVSEAFGLQAKIEVKKEVVKRCGYGGEDTKVVGWAGKGTVKLNKISSRMGKLIGEAIKEGRDIKFTIISKLADPDAFGSERIAIKNVSFDDLTLIDWESEKPGELECPFTFSDYEYLDQI</sequence>
<dbReference type="SUPFAM" id="SSF69279">
    <property type="entry name" value="Phage tail proteins"/>
    <property type="match status" value="1"/>
</dbReference>